<dbReference type="SUPFAM" id="SSF49329">
    <property type="entry name" value="Cu,Zn superoxide dismutase-like"/>
    <property type="match status" value="1"/>
</dbReference>
<keyword evidence="3" id="KW-0862">Zinc</keyword>
<dbReference type="EMBL" id="UFQS01000596">
    <property type="protein sequence ID" value="SSX05216.1"/>
    <property type="molecule type" value="Genomic_DNA"/>
</dbReference>
<feature type="domain" description="Superoxide dismutase copper/zinc binding" evidence="8">
    <location>
        <begin position="87"/>
        <end position="220"/>
    </location>
</feature>
<dbReference type="InterPro" id="IPR024134">
    <property type="entry name" value="SOD_Cu/Zn_/chaperone"/>
</dbReference>
<name>A0A336KJT7_CULSO</name>
<gene>
    <name evidence="9" type="primary">CSON012485</name>
</gene>
<keyword evidence="7" id="KW-0732">Signal</keyword>
<reference evidence="10" key="2">
    <citation type="submission" date="2018-07" db="EMBL/GenBank/DDBJ databases">
        <authorList>
            <person name="Quirk P.G."/>
            <person name="Krulwich T.A."/>
        </authorList>
    </citation>
    <scope>NUCLEOTIDE SEQUENCE</scope>
</reference>
<dbReference type="EMBL" id="UFQT01000596">
    <property type="protein sequence ID" value="SSX25577.1"/>
    <property type="molecule type" value="Genomic_DNA"/>
</dbReference>
<feature type="signal peptide" evidence="7">
    <location>
        <begin position="1"/>
        <end position="22"/>
    </location>
</feature>
<evidence type="ECO:0000256" key="5">
    <source>
        <dbReference type="ARBA" id="ARBA00023002"/>
    </source>
</evidence>
<dbReference type="InterPro" id="IPR036423">
    <property type="entry name" value="SOD-like_Cu/Zn_dom_sf"/>
</dbReference>
<sequence length="227" mass="24446">MNFVPSLVTFIIILDNFMRLFAQTSVALPPDVELLNSSPGAGARSGLNHINHGRGGAPFRQFDILPHPEAGWRVSAFLVGNNPDAAVNGLMTFKQWDPIHVLVNVTASGLPPGKHAVHIHAFGDLTNGCASTGPHFRSNLIGNIEASQEGTVSLQFYSPYVRLFDLTGIVGRSIVIHEKASNYDKYPTVFSPPVVNGFDDPASYQRDEDAVGPILACGIISITNNVE</sequence>
<evidence type="ECO:0000256" key="7">
    <source>
        <dbReference type="SAM" id="SignalP"/>
    </source>
</evidence>
<dbReference type="Gene3D" id="2.60.40.200">
    <property type="entry name" value="Superoxide dismutase, copper/zinc binding domain"/>
    <property type="match status" value="1"/>
</dbReference>
<evidence type="ECO:0000256" key="2">
    <source>
        <dbReference type="ARBA" id="ARBA00022723"/>
    </source>
</evidence>
<keyword evidence="4" id="KW-0049">Antioxidant</keyword>
<evidence type="ECO:0000313" key="10">
    <source>
        <dbReference type="EMBL" id="SSX25577.1"/>
    </source>
</evidence>
<proteinExistence type="predicted"/>
<evidence type="ECO:0000256" key="3">
    <source>
        <dbReference type="ARBA" id="ARBA00022833"/>
    </source>
</evidence>
<dbReference type="GO" id="GO:0004784">
    <property type="term" value="F:superoxide dismutase activity"/>
    <property type="evidence" value="ECO:0007669"/>
    <property type="project" value="UniProtKB-EC"/>
</dbReference>
<dbReference type="AlphaFoldDB" id="A0A336KJT7"/>
<dbReference type="EC" id="1.15.1.1" evidence="1"/>
<evidence type="ECO:0000313" key="9">
    <source>
        <dbReference type="EMBL" id="SSX05216.1"/>
    </source>
</evidence>
<evidence type="ECO:0000259" key="8">
    <source>
        <dbReference type="Pfam" id="PF00080"/>
    </source>
</evidence>
<feature type="chain" id="PRO_5033342766" description="superoxide dismutase" evidence="7">
    <location>
        <begin position="23"/>
        <end position="227"/>
    </location>
</feature>
<evidence type="ECO:0000256" key="1">
    <source>
        <dbReference type="ARBA" id="ARBA00012682"/>
    </source>
</evidence>
<dbReference type="InterPro" id="IPR001424">
    <property type="entry name" value="SOD_Cu_Zn_dom"/>
</dbReference>
<keyword evidence="5" id="KW-0560">Oxidoreductase</keyword>
<protein>
    <recommendedName>
        <fullName evidence="1">superoxide dismutase</fullName>
        <ecNumber evidence="1">1.15.1.1</ecNumber>
    </recommendedName>
</protein>
<comment type="catalytic activity">
    <reaction evidence="6">
        <text>2 superoxide + 2 H(+) = H2O2 + O2</text>
        <dbReference type="Rhea" id="RHEA:20696"/>
        <dbReference type="ChEBI" id="CHEBI:15378"/>
        <dbReference type="ChEBI" id="CHEBI:15379"/>
        <dbReference type="ChEBI" id="CHEBI:16240"/>
        <dbReference type="ChEBI" id="CHEBI:18421"/>
        <dbReference type="EC" id="1.15.1.1"/>
    </reaction>
</comment>
<dbReference type="PANTHER" id="PTHR10003">
    <property type="entry name" value="SUPEROXIDE DISMUTASE CU-ZN -RELATED"/>
    <property type="match status" value="1"/>
</dbReference>
<evidence type="ECO:0000256" key="6">
    <source>
        <dbReference type="ARBA" id="ARBA00049204"/>
    </source>
</evidence>
<accession>A0A336KJT7</accession>
<reference evidence="9" key="1">
    <citation type="submission" date="2018-04" db="EMBL/GenBank/DDBJ databases">
        <authorList>
            <person name="Go L.Y."/>
            <person name="Mitchell J.A."/>
        </authorList>
    </citation>
    <scope>NUCLEOTIDE SEQUENCE</scope>
    <source>
        <tissue evidence="9">Whole organism</tissue>
    </source>
</reference>
<keyword evidence="2" id="KW-0479">Metal-binding</keyword>
<dbReference type="GO" id="GO:0005507">
    <property type="term" value="F:copper ion binding"/>
    <property type="evidence" value="ECO:0007669"/>
    <property type="project" value="InterPro"/>
</dbReference>
<dbReference type="VEuPathDB" id="VectorBase:CSON012485"/>
<evidence type="ECO:0000256" key="4">
    <source>
        <dbReference type="ARBA" id="ARBA00022862"/>
    </source>
</evidence>
<dbReference type="Pfam" id="PF00080">
    <property type="entry name" value="Sod_Cu"/>
    <property type="match status" value="1"/>
</dbReference>
<organism evidence="9">
    <name type="scientific">Culicoides sonorensis</name>
    <name type="common">Biting midge</name>
    <dbReference type="NCBI Taxonomy" id="179676"/>
    <lineage>
        <taxon>Eukaryota</taxon>
        <taxon>Metazoa</taxon>
        <taxon>Ecdysozoa</taxon>
        <taxon>Arthropoda</taxon>
        <taxon>Hexapoda</taxon>
        <taxon>Insecta</taxon>
        <taxon>Pterygota</taxon>
        <taxon>Neoptera</taxon>
        <taxon>Endopterygota</taxon>
        <taxon>Diptera</taxon>
        <taxon>Nematocera</taxon>
        <taxon>Chironomoidea</taxon>
        <taxon>Ceratopogonidae</taxon>
        <taxon>Ceratopogoninae</taxon>
        <taxon>Culicoides</taxon>
        <taxon>Monoculicoides</taxon>
    </lineage>
</organism>